<evidence type="ECO:0000256" key="10">
    <source>
        <dbReference type="SAM" id="MobiDB-lite"/>
    </source>
</evidence>
<accession>A0A371B0L5</accession>
<dbReference type="InterPro" id="IPR018448">
    <property type="entry name" value="TatB"/>
</dbReference>
<comment type="similarity">
    <text evidence="9">Belongs to the TatB family.</text>
</comment>
<dbReference type="PANTHER" id="PTHR33162:SF1">
    <property type="entry name" value="SEC-INDEPENDENT PROTEIN TRANSLOCASE PROTEIN TATA, CHLOROPLASTIC"/>
    <property type="match status" value="1"/>
</dbReference>
<keyword evidence="8 9" id="KW-0472">Membrane</keyword>
<dbReference type="Gene3D" id="1.20.5.3310">
    <property type="match status" value="1"/>
</dbReference>
<comment type="function">
    <text evidence="9">Part of the twin-arginine translocation (Tat) system that transports large folded proteins containing a characteristic twin-arginine motif in their signal peptide across membranes. Together with TatC, TatB is part of a receptor directly interacting with Tat signal peptides. TatB may form an oligomeric binding site that transiently accommodates folded Tat precursor proteins before their translocation.</text>
</comment>
<evidence type="ECO:0000313" key="13">
    <source>
        <dbReference type="Proteomes" id="UP000263993"/>
    </source>
</evidence>
<keyword evidence="13" id="KW-1185">Reference proteome</keyword>
<reference evidence="13" key="1">
    <citation type="submission" date="2018-08" db="EMBL/GenBank/DDBJ databases">
        <authorList>
            <person name="Kim S.-J."/>
            <person name="Jung G.-Y."/>
        </authorList>
    </citation>
    <scope>NUCLEOTIDE SEQUENCE [LARGE SCALE GENOMIC DNA]</scope>
    <source>
        <strain evidence="13">GY_H</strain>
    </source>
</reference>
<proteinExistence type="inferred from homology"/>
<dbReference type="EMBL" id="QRGO01000003">
    <property type="protein sequence ID" value="RDV01080.1"/>
    <property type="molecule type" value="Genomic_DNA"/>
</dbReference>
<evidence type="ECO:0000256" key="1">
    <source>
        <dbReference type="ARBA" id="ARBA00004167"/>
    </source>
</evidence>
<comment type="caution">
    <text evidence="12">The sequence shown here is derived from an EMBL/GenBank/DDBJ whole genome shotgun (WGS) entry which is preliminary data.</text>
</comment>
<evidence type="ECO:0000256" key="2">
    <source>
        <dbReference type="ARBA" id="ARBA00022448"/>
    </source>
</evidence>
<organism evidence="12 13">
    <name type="scientific">Undibacter mobilis</name>
    <dbReference type="NCBI Taxonomy" id="2292256"/>
    <lineage>
        <taxon>Bacteria</taxon>
        <taxon>Pseudomonadati</taxon>
        <taxon>Pseudomonadota</taxon>
        <taxon>Alphaproteobacteria</taxon>
        <taxon>Hyphomicrobiales</taxon>
        <taxon>Nitrobacteraceae</taxon>
        <taxon>Undibacter</taxon>
    </lineage>
</organism>
<dbReference type="OrthoDB" id="7206969at2"/>
<keyword evidence="3 9" id="KW-1003">Cell membrane</keyword>
<keyword evidence="5 9" id="KW-0653">Protein transport</keyword>
<sequence length="175" mass="18626">MFNFGWGEIVLIGIVALIAIGPKELPTVLRSVGQMMAKVRRMAAEFQGQFQEALREAEIADLKKQAEDLTTSVKEKVTDFTQIDPLSDTKKQIESAFDAPSATAADHQPDAAPVTPVQTAEALPPAEPSVDLARIDVPLPEPLPPPTSADFLPKDDIKTAEAAMPPADKKAGGSA</sequence>
<evidence type="ECO:0000256" key="7">
    <source>
        <dbReference type="ARBA" id="ARBA00023010"/>
    </source>
</evidence>
<gene>
    <name evidence="9 12" type="primary">tatB</name>
    <name evidence="12" type="ORF">DXH78_17720</name>
</gene>
<evidence type="ECO:0000256" key="3">
    <source>
        <dbReference type="ARBA" id="ARBA00022475"/>
    </source>
</evidence>
<keyword evidence="7 9" id="KW-0811">Translocation</keyword>
<dbReference type="InterPro" id="IPR003369">
    <property type="entry name" value="TatA/B/E"/>
</dbReference>
<evidence type="ECO:0000256" key="4">
    <source>
        <dbReference type="ARBA" id="ARBA00022692"/>
    </source>
</evidence>
<dbReference type="Proteomes" id="UP000263993">
    <property type="component" value="Unassembled WGS sequence"/>
</dbReference>
<dbReference type="AlphaFoldDB" id="A0A371B0L5"/>
<keyword evidence="6 9" id="KW-1133">Transmembrane helix</keyword>
<evidence type="ECO:0000256" key="6">
    <source>
        <dbReference type="ARBA" id="ARBA00022989"/>
    </source>
</evidence>
<protein>
    <recommendedName>
        <fullName evidence="9">Sec-independent protein translocase protein TatB</fullName>
    </recommendedName>
</protein>
<evidence type="ECO:0000256" key="11">
    <source>
        <dbReference type="SAM" id="Phobius"/>
    </source>
</evidence>
<evidence type="ECO:0000256" key="8">
    <source>
        <dbReference type="ARBA" id="ARBA00023136"/>
    </source>
</evidence>
<dbReference type="GO" id="GO:0008320">
    <property type="term" value="F:protein transmembrane transporter activity"/>
    <property type="evidence" value="ECO:0007669"/>
    <property type="project" value="UniProtKB-UniRule"/>
</dbReference>
<comment type="subcellular location">
    <subcellularLocation>
        <location evidence="9">Cell membrane</location>
        <topology evidence="9">Single-pass membrane protein</topology>
    </subcellularLocation>
    <subcellularLocation>
        <location evidence="1">Membrane</location>
        <topology evidence="1">Single-pass membrane protein</topology>
    </subcellularLocation>
</comment>
<dbReference type="PANTHER" id="PTHR33162">
    <property type="entry name" value="SEC-INDEPENDENT PROTEIN TRANSLOCASE PROTEIN TATA, CHLOROPLASTIC"/>
    <property type="match status" value="1"/>
</dbReference>
<dbReference type="Pfam" id="PF02416">
    <property type="entry name" value="TatA_B_E"/>
    <property type="match status" value="1"/>
</dbReference>
<keyword evidence="4 9" id="KW-0812">Transmembrane</keyword>
<feature type="region of interest" description="Disordered" evidence="10">
    <location>
        <begin position="92"/>
        <end position="175"/>
    </location>
</feature>
<name>A0A371B0L5_9BRAD</name>
<dbReference type="GO" id="GO:0043953">
    <property type="term" value="P:protein transport by the Tat complex"/>
    <property type="evidence" value="ECO:0007669"/>
    <property type="project" value="UniProtKB-UniRule"/>
</dbReference>
<comment type="subunit">
    <text evidence="9">The Tat system comprises two distinct complexes: a TatABC complex, containing multiple copies of TatA, TatB and TatC subunits, and a separate TatA complex, containing only TatA subunits. Substrates initially bind to the TatABC complex, which probably triggers association of the separate TatA complex to form the active translocon.</text>
</comment>
<keyword evidence="2 9" id="KW-0813">Transport</keyword>
<evidence type="ECO:0000313" key="12">
    <source>
        <dbReference type="EMBL" id="RDV01080.1"/>
    </source>
</evidence>
<dbReference type="GO" id="GO:0033281">
    <property type="term" value="C:TAT protein transport complex"/>
    <property type="evidence" value="ECO:0007669"/>
    <property type="project" value="UniProtKB-UniRule"/>
</dbReference>
<dbReference type="RefSeq" id="WP_115518596.1">
    <property type="nucleotide sequence ID" value="NZ_QRGO01000003.1"/>
</dbReference>
<dbReference type="PRINTS" id="PR01506">
    <property type="entry name" value="TATBPROTEIN"/>
</dbReference>
<dbReference type="HAMAP" id="MF_00237">
    <property type="entry name" value="TatB"/>
    <property type="match status" value="1"/>
</dbReference>
<evidence type="ECO:0000256" key="9">
    <source>
        <dbReference type="HAMAP-Rule" id="MF_00237"/>
    </source>
</evidence>
<evidence type="ECO:0000256" key="5">
    <source>
        <dbReference type="ARBA" id="ARBA00022927"/>
    </source>
</evidence>
<feature type="transmembrane region" description="Helical" evidence="11">
    <location>
        <begin position="6"/>
        <end position="25"/>
    </location>
</feature>
<dbReference type="NCBIfam" id="TIGR01410">
    <property type="entry name" value="tatB"/>
    <property type="match status" value="1"/>
</dbReference>